<dbReference type="EMBL" id="CP099421">
    <property type="protein sequence ID" value="USW52270.1"/>
    <property type="molecule type" value="Genomic_DNA"/>
</dbReference>
<keyword evidence="7" id="KW-1185">Reference proteome</keyword>
<keyword evidence="4" id="KW-0862">Zinc</keyword>
<dbReference type="GO" id="GO:0008270">
    <property type="term" value="F:zinc ion binding"/>
    <property type="evidence" value="ECO:0007669"/>
    <property type="project" value="UniProtKB-KW"/>
</dbReference>
<evidence type="ECO:0000256" key="4">
    <source>
        <dbReference type="ARBA" id="ARBA00022833"/>
    </source>
</evidence>
<dbReference type="InterPro" id="IPR002867">
    <property type="entry name" value="IBR_dom"/>
</dbReference>
<dbReference type="CDD" id="cd20335">
    <property type="entry name" value="BRcat_RBR"/>
    <property type="match status" value="1"/>
</dbReference>
<gene>
    <name evidence="6" type="ORF">Slin15195_G055890</name>
</gene>
<evidence type="ECO:0000313" key="7">
    <source>
        <dbReference type="Proteomes" id="UP001056384"/>
    </source>
</evidence>
<evidence type="ECO:0000259" key="5">
    <source>
        <dbReference type="Pfam" id="PF01485"/>
    </source>
</evidence>
<keyword evidence="1" id="KW-0479">Metal-binding</keyword>
<evidence type="ECO:0000256" key="2">
    <source>
        <dbReference type="ARBA" id="ARBA00022771"/>
    </source>
</evidence>
<dbReference type="AlphaFoldDB" id="A0A9Q9ATI3"/>
<keyword evidence="3" id="KW-0833">Ubl conjugation pathway</keyword>
<protein>
    <submittedName>
        <fullName evidence="6">IBR domain-containing protein</fullName>
    </submittedName>
</protein>
<evidence type="ECO:0000313" key="6">
    <source>
        <dbReference type="EMBL" id="USW52270.1"/>
    </source>
</evidence>
<evidence type="ECO:0000256" key="3">
    <source>
        <dbReference type="ARBA" id="ARBA00022786"/>
    </source>
</evidence>
<feature type="domain" description="IBR" evidence="5">
    <location>
        <begin position="8"/>
        <end position="74"/>
    </location>
</feature>
<dbReference type="OrthoDB" id="1431934at2759"/>
<sequence length="163" mass="19063">MEDHVRFMKKTHRISHDMNPNWRQCLNTDCDFGQFHVSPKPEWGMETDVFHCTWNCQSKACVKCDRPWHEGQSCEEFNESIASQREQEMADREYIERLKKDGEIKGCPNCACAVEREMPVNVVRCSRCFYYIRWTVPTEAKTKKVARVSSGEEALSVTFAENV</sequence>
<name>A0A9Q9ATI3_9PEZI</name>
<accession>A0A9Q9ATI3</accession>
<organism evidence="6 7">
    <name type="scientific">Septoria linicola</name>
    <dbReference type="NCBI Taxonomy" id="215465"/>
    <lineage>
        <taxon>Eukaryota</taxon>
        <taxon>Fungi</taxon>
        <taxon>Dikarya</taxon>
        <taxon>Ascomycota</taxon>
        <taxon>Pezizomycotina</taxon>
        <taxon>Dothideomycetes</taxon>
        <taxon>Dothideomycetidae</taxon>
        <taxon>Mycosphaerellales</taxon>
        <taxon>Mycosphaerellaceae</taxon>
        <taxon>Septoria</taxon>
    </lineage>
</organism>
<dbReference type="Pfam" id="PF01485">
    <property type="entry name" value="IBR"/>
    <property type="match status" value="1"/>
</dbReference>
<keyword evidence="2" id="KW-0863">Zinc-finger</keyword>
<evidence type="ECO:0000256" key="1">
    <source>
        <dbReference type="ARBA" id="ARBA00022723"/>
    </source>
</evidence>
<dbReference type="SUPFAM" id="SSF57850">
    <property type="entry name" value="RING/U-box"/>
    <property type="match status" value="2"/>
</dbReference>
<reference evidence="6" key="1">
    <citation type="submission" date="2022-06" db="EMBL/GenBank/DDBJ databases">
        <title>Complete genome sequences of two strains of the flax pathogen Septoria linicola.</title>
        <authorList>
            <person name="Lapalu N."/>
            <person name="Simon A."/>
            <person name="Demenou B."/>
            <person name="Paumier D."/>
            <person name="Guillot M.-P."/>
            <person name="Gout L."/>
            <person name="Valade R."/>
        </authorList>
    </citation>
    <scope>NUCLEOTIDE SEQUENCE</scope>
    <source>
        <strain evidence="6">SE15195</strain>
    </source>
</reference>
<proteinExistence type="predicted"/>
<dbReference type="Proteomes" id="UP001056384">
    <property type="component" value="Chromosome 4"/>
</dbReference>